<evidence type="ECO:0000313" key="2">
    <source>
        <dbReference type="EMBL" id="PLW25353.1"/>
    </source>
</evidence>
<name>A0A2N5VMN9_9BASI</name>
<proteinExistence type="predicted"/>
<reference evidence="3 4" key="1">
    <citation type="submission" date="2017-11" db="EMBL/GenBank/DDBJ databases">
        <title>De novo assembly and phasing of dikaryotic genomes from two isolates of Puccinia coronata f. sp. avenae, the causal agent of oat crown rust.</title>
        <authorList>
            <person name="Miller M.E."/>
            <person name="Zhang Y."/>
            <person name="Omidvar V."/>
            <person name="Sperschneider J."/>
            <person name="Schwessinger B."/>
            <person name="Raley C."/>
            <person name="Palmer J.M."/>
            <person name="Garnica D."/>
            <person name="Upadhyaya N."/>
            <person name="Rathjen J."/>
            <person name="Taylor J.M."/>
            <person name="Park R.F."/>
            <person name="Dodds P.N."/>
            <person name="Hirsch C.D."/>
            <person name="Kianian S.F."/>
            <person name="Figueroa M."/>
        </authorList>
    </citation>
    <scope>NUCLEOTIDE SEQUENCE [LARGE SCALE GENOMIC DNA]</scope>
    <source>
        <strain evidence="3">12SD80</strain>
    </source>
</reference>
<gene>
    <name evidence="3" type="ORF">PCASD_00937</name>
    <name evidence="2" type="ORF">PCASD_25554</name>
</gene>
<organism evidence="3 4">
    <name type="scientific">Puccinia coronata f. sp. avenae</name>
    <dbReference type="NCBI Taxonomy" id="200324"/>
    <lineage>
        <taxon>Eukaryota</taxon>
        <taxon>Fungi</taxon>
        <taxon>Dikarya</taxon>
        <taxon>Basidiomycota</taxon>
        <taxon>Pucciniomycotina</taxon>
        <taxon>Pucciniomycetes</taxon>
        <taxon>Pucciniales</taxon>
        <taxon>Pucciniaceae</taxon>
        <taxon>Puccinia</taxon>
    </lineage>
</organism>
<sequence length="294" mass="32362">MHKASAWGFNFIAVMLPLIMSISQMSTFLMAHDNMVEAVEVGNKIQENLAREASNFNPDTFNATGDILPKLIPIQNIIPYEIKLANHLLTGQMMWIAWAVLLLLLTVPLVTLHLKTLKDTIRKIASESEIDLDQSALTIFEVQAKEDDPFSGPSLSSASVKQQKSADLLQRFRQERRANKISLAIFLSYLSVYLLLCIANKATSSMNQNNDGAKSAIAFLVAGKASAAILGLVITVQFYRKIRTGSKEALAQGTGSAFGAGMQFHKEVAMIIEDAALRRVGGSHQTNYVKYGEW</sequence>
<evidence type="ECO:0000256" key="1">
    <source>
        <dbReference type="SAM" id="Phobius"/>
    </source>
</evidence>
<protein>
    <submittedName>
        <fullName evidence="3">Uncharacterized protein</fullName>
    </submittedName>
</protein>
<evidence type="ECO:0000313" key="3">
    <source>
        <dbReference type="EMBL" id="PLW51248.1"/>
    </source>
</evidence>
<evidence type="ECO:0000313" key="4">
    <source>
        <dbReference type="Proteomes" id="UP000235392"/>
    </source>
</evidence>
<feature type="transmembrane region" description="Helical" evidence="1">
    <location>
        <begin position="95"/>
        <end position="114"/>
    </location>
</feature>
<keyword evidence="1" id="KW-0472">Membrane</keyword>
<keyword evidence="1" id="KW-1133">Transmembrane helix</keyword>
<feature type="transmembrane region" description="Helical" evidence="1">
    <location>
        <begin position="181"/>
        <end position="203"/>
    </location>
</feature>
<feature type="transmembrane region" description="Helical" evidence="1">
    <location>
        <begin position="7"/>
        <end position="31"/>
    </location>
</feature>
<comment type="caution">
    <text evidence="3">The sequence shown here is derived from an EMBL/GenBank/DDBJ whole genome shotgun (WGS) entry which is preliminary data.</text>
</comment>
<dbReference type="AlphaFoldDB" id="A0A2N5VMN9"/>
<accession>A0A2N5VMN9</accession>
<dbReference type="EMBL" id="PGCI01000006">
    <property type="protein sequence ID" value="PLW51248.1"/>
    <property type="molecule type" value="Genomic_DNA"/>
</dbReference>
<keyword evidence="1" id="KW-0812">Transmembrane</keyword>
<dbReference type="EMBL" id="PGCI01000545">
    <property type="protein sequence ID" value="PLW25353.1"/>
    <property type="molecule type" value="Genomic_DNA"/>
</dbReference>
<feature type="transmembrane region" description="Helical" evidence="1">
    <location>
        <begin position="215"/>
        <end position="239"/>
    </location>
</feature>
<dbReference type="Proteomes" id="UP000235392">
    <property type="component" value="Unassembled WGS sequence"/>
</dbReference>